<dbReference type="PANTHER" id="PTHR38686:SF1">
    <property type="entry name" value="APOLIPOPROTEIN N-ACYLTRANSFERASE"/>
    <property type="match status" value="1"/>
</dbReference>
<name>A0A1G2G8A5_9BACT</name>
<keyword evidence="2 8" id="KW-1003">Cell membrane</keyword>
<dbReference type="AlphaFoldDB" id="A0A1G2G8A5"/>
<feature type="transmembrane region" description="Helical" evidence="8">
    <location>
        <begin position="90"/>
        <end position="115"/>
    </location>
</feature>
<dbReference type="Pfam" id="PF00795">
    <property type="entry name" value="CN_hydrolase"/>
    <property type="match status" value="1"/>
</dbReference>
<gene>
    <name evidence="8" type="primary">lnt</name>
    <name evidence="10" type="ORF">A2756_06425</name>
</gene>
<evidence type="ECO:0000256" key="3">
    <source>
        <dbReference type="ARBA" id="ARBA00022679"/>
    </source>
</evidence>
<dbReference type="Proteomes" id="UP000177785">
    <property type="component" value="Unassembled WGS sequence"/>
</dbReference>
<evidence type="ECO:0000256" key="6">
    <source>
        <dbReference type="ARBA" id="ARBA00023136"/>
    </source>
</evidence>
<accession>A0A1G2G8A5</accession>
<dbReference type="SUPFAM" id="SSF56317">
    <property type="entry name" value="Carbon-nitrogen hydrolase"/>
    <property type="match status" value="1"/>
</dbReference>
<organism evidence="10 11">
    <name type="scientific">Candidatus Ryanbacteria bacterium RIFCSPHIGHO2_01_FULL_48_27</name>
    <dbReference type="NCBI Taxonomy" id="1802115"/>
    <lineage>
        <taxon>Bacteria</taxon>
        <taxon>Candidatus Ryaniibacteriota</taxon>
    </lineage>
</organism>
<evidence type="ECO:0000256" key="5">
    <source>
        <dbReference type="ARBA" id="ARBA00022989"/>
    </source>
</evidence>
<keyword evidence="4 8" id="KW-0812">Transmembrane</keyword>
<dbReference type="Gene3D" id="3.60.110.10">
    <property type="entry name" value="Carbon-nitrogen hydrolase"/>
    <property type="match status" value="1"/>
</dbReference>
<feature type="transmembrane region" description="Helical" evidence="8">
    <location>
        <begin position="127"/>
        <end position="154"/>
    </location>
</feature>
<evidence type="ECO:0000256" key="4">
    <source>
        <dbReference type="ARBA" id="ARBA00022692"/>
    </source>
</evidence>
<evidence type="ECO:0000259" key="9">
    <source>
        <dbReference type="PROSITE" id="PS50263"/>
    </source>
</evidence>
<feature type="transmembrane region" description="Helical" evidence="8">
    <location>
        <begin position="174"/>
        <end position="205"/>
    </location>
</feature>
<dbReference type="Pfam" id="PF20154">
    <property type="entry name" value="LNT_N"/>
    <property type="match status" value="1"/>
</dbReference>
<comment type="similarity">
    <text evidence="8">Belongs to the CN hydrolase family. Apolipoprotein N-acyltransferase subfamily.</text>
</comment>
<dbReference type="EMBL" id="MHNL01000001">
    <property type="protein sequence ID" value="OGZ46210.1"/>
    <property type="molecule type" value="Genomic_DNA"/>
</dbReference>
<keyword evidence="3 8" id="KW-0808">Transferase</keyword>
<comment type="subcellular location">
    <subcellularLocation>
        <location evidence="1 8">Cell membrane</location>
        <topology evidence="1 8">Multi-pass membrane protein</topology>
    </subcellularLocation>
</comment>
<feature type="domain" description="CN hydrolase" evidence="9">
    <location>
        <begin position="255"/>
        <end position="510"/>
    </location>
</feature>
<evidence type="ECO:0000256" key="8">
    <source>
        <dbReference type="HAMAP-Rule" id="MF_01148"/>
    </source>
</evidence>
<evidence type="ECO:0000256" key="7">
    <source>
        <dbReference type="ARBA" id="ARBA00023315"/>
    </source>
</evidence>
<dbReference type="UniPathway" id="UPA00666"/>
<reference evidence="10 11" key="1">
    <citation type="journal article" date="2016" name="Nat. Commun.">
        <title>Thousands of microbial genomes shed light on interconnected biogeochemical processes in an aquifer system.</title>
        <authorList>
            <person name="Anantharaman K."/>
            <person name="Brown C.T."/>
            <person name="Hug L.A."/>
            <person name="Sharon I."/>
            <person name="Castelle C.J."/>
            <person name="Probst A.J."/>
            <person name="Thomas B.C."/>
            <person name="Singh A."/>
            <person name="Wilkins M.J."/>
            <person name="Karaoz U."/>
            <person name="Brodie E.L."/>
            <person name="Williams K.H."/>
            <person name="Hubbard S.S."/>
            <person name="Banfield J.F."/>
        </authorList>
    </citation>
    <scope>NUCLEOTIDE SEQUENCE [LARGE SCALE GENOMIC DNA]</scope>
</reference>
<evidence type="ECO:0000313" key="10">
    <source>
        <dbReference type="EMBL" id="OGZ46210.1"/>
    </source>
</evidence>
<feature type="transmembrane region" description="Helical" evidence="8">
    <location>
        <begin position="55"/>
        <end position="78"/>
    </location>
</feature>
<keyword evidence="5 8" id="KW-1133">Transmembrane helix</keyword>
<proteinExistence type="inferred from homology"/>
<dbReference type="EC" id="2.3.1.269" evidence="8"/>
<comment type="function">
    <text evidence="8">Catalyzes the phospholipid dependent N-acylation of the N-terminal cysteine of apolipoprotein, the last step in lipoprotein maturation.</text>
</comment>
<comment type="catalytic activity">
    <reaction evidence="8">
        <text>N-terminal S-1,2-diacyl-sn-glyceryl-L-cysteinyl-[lipoprotein] + a glycerophospholipid = N-acyl-S-1,2-diacyl-sn-glyceryl-L-cysteinyl-[lipoprotein] + a 2-acyl-sn-glycero-3-phospholipid + H(+)</text>
        <dbReference type="Rhea" id="RHEA:48228"/>
        <dbReference type="Rhea" id="RHEA-COMP:14681"/>
        <dbReference type="Rhea" id="RHEA-COMP:14684"/>
        <dbReference type="ChEBI" id="CHEBI:15378"/>
        <dbReference type="ChEBI" id="CHEBI:136912"/>
        <dbReference type="ChEBI" id="CHEBI:140656"/>
        <dbReference type="ChEBI" id="CHEBI:140657"/>
        <dbReference type="ChEBI" id="CHEBI:140660"/>
        <dbReference type="EC" id="2.3.1.269"/>
    </reaction>
</comment>
<feature type="transmembrane region" description="Helical" evidence="8">
    <location>
        <begin position="7"/>
        <end position="25"/>
    </location>
</feature>
<comment type="pathway">
    <text evidence="8">Protein modification; lipoprotein biosynthesis (N-acyl transfer).</text>
</comment>
<dbReference type="InterPro" id="IPR036526">
    <property type="entry name" value="C-N_Hydrolase_sf"/>
</dbReference>
<dbReference type="PANTHER" id="PTHR38686">
    <property type="entry name" value="APOLIPOPROTEIN N-ACYLTRANSFERASE"/>
    <property type="match status" value="1"/>
</dbReference>
<comment type="caution">
    <text evidence="10">The sequence shown here is derived from an EMBL/GenBank/DDBJ whole genome shotgun (WGS) entry which is preliminary data.</text>
</comment>
<keyword evidence="6 8" id="KW-0472">Membrane</keyword>
<protein>
    <recommendedName>
        <fullName evidence="8">Apolipoprotein N-acyltransferase</fullName>
        <shortName evidence="8">ALP N-acyltransferase</shortName>
        <ecNumber evidence="8">2.3.1.269</ecNumber>
    </recommendedName>
</protein>
<evidence type="ECO:0000256" key="1">
    <source>
        <dbReference type="ARBA" id="ARBA00004651"/>
    </source>
</evidence>
<dbReference type="GO" id="GO:0042158">
    <property type="term" value="P:lipoprotein biosynthetic process"/>
    <property type="evidence" value="ECO:0007669"/>
    <property type="project" value="UniProtKB-UniRule"/>
</dbReference>
<dbReference type="InterPro" id="IPR003010">
    <property type="entry name" value="C-N_Hydrolase"/>
</dbReference>
<evidence type="ECO:0000313" key="11">
    <source>
        <dbReference type="Proteomes" id="UP000177785"/>
    </source>
</evidence>
<feature type="transmembrane region" description="Helical" evidence="8">
    <location>
        <begin position="31"/>
        <end position="48"/>
    </location>
</feature>
<dbReference type="InterPro" id="IPR004563">
    <property type="entry name" value="Apolipo_AcylTrfase"/>
</dbReference>
<feature type="transmembrane region" description="Helical" evidence="8">
    <location>
        <begin position="518"/>
        <end position="535"/>
    </location>
</feature>
<dbReference type="GO" id="GO:0016410">
    <property type="term" value="F:N-acyltransferase activity"/>
    <property type="evidence" value="ECO:0007669"/>
    <property type="project" value="UniProtKB-UniRule"/>
</dbReference>
<feature type="transmembrane region" description="Helical" evidence="8">
    <location>
        <begin position="226"/>
        <end position="245"/>
    </location>
</feature>
<dbReference type="PROSITE" id="PS50263">
    <property type="entry name" value="CN_HYDROLASE"/>
    <property type="match status" value="1"/>
</dbReference>
<dbReference type="STRING" id="1802115.A2756_06425"/>
<sequence>MRDGYKIILLYISALLSAWLASFVYSGGSASILAFISLVPLLFALSLGTYQRRHVFGAGFLFGMIYAGITLQWALAIFPTDWFGLTPFGGIVSLTFSWLLSICGTGLLSGVVILATQRLMAKQVKSWQLLIIVPAYWIIAEFLAPVLFSSIWLGDSSTVSGHWLFLSFGHALVSYPWLLAITRLGGVFLGSFLVVFVNTLLYLLLRHLLRARKIGQPLWQLTPLQPILVGVGVIIAVLCYGYLVFARDFEVKKEITVAAITTDVPTMGFGETVSEELWLQEYMAAEEAAKHKPNVFIFPENSWFISQKPLFIQMIATSLTHDQKPALLVDMIRSSGKDREKLQIAFVDSQKGILTSDDKTLLVPNGEYLPYLTSFLVRVLGSKSTAEKLQNQPYFSAPTAEPRPIIWQGSRFGALSCSGMFSPVLYRNLVRDGAEMLINTASYASFSKSPIFMDQMRIRARLQAASLARPLAQATNRSASFIVDAKGQVVADTGFAHKADFAISTLQIPQETTPFARFGNWPILAALFIVFSVYAPKKIYVLTARFLHR</sequence>
<keyword evidence="7 8" id="KW-0012">Acyltransferase</keyword>
<dbReference type="HAMAP" id="MF_01148">
    <property type="entry name" value="Lnt"/>
    <property type="match status" value="1"/>
</dbReference>
<evidence type="ECO:0000256" key="2">
    <source>
        <dbReference type="ARBA" id="ARBA00022475"/>
    </source>
</evidence>
<dbReference type="GO" id="GO:0005886">
    <property type="term" value="C:plasma membrane"/>
    <property type="evidence" value="ECO:0007669"/>
    <property type="project" value="UniProtKB-SubCell"/>
</dbReference>
<dbReference type="InterPro" id="IPR045378">
    <property type="entry name" value="LNT_N"/>
</dbReference>